<accession>A0A9N9FF94</accession>
<comment type="subcellular location">
    <subcellularLocation>
        <location evidence="1">Nucleus</location>
    </subcellularLocation>
</comment>
<dbReference type="GO" id="GO:0003677">
    <property type="term" value="F:DNA binding"/>
    <property type="evidence" value="ECO:0007669"/>
    <property type="project" value="TreeGrafter"/>
</dbReference>
<dbReference type="GO" id="GO:0010468">
    <property type="term" value="P:regulation of gene expression"/>
    <property type="evidence" value="ECO:0007669"/>
    <property type="project" value="TreeGrafter"/>
</dbReference>
<dbReference type="OrthoDB" id="10261072at2759"/>
<dbReference type="GO" id="GO:0000460">
    <property type="term" value="P:maturation of 5.8S rRNA"/>
    <property type="evidence" value="ECO:0007669"/>
    <property type="project" value="TreeGrafter"/>
</dbReference>
<evidence type="ECO:0000313" key="3">
    <source>
        <dbReference type="Proteomes" id="UP000789508"/>
    </source>
</evidence>
<protein>
    <recommendedName>
        <fullName evidence="1">Exosome complex protein</fullName>
    </recommendedName>
</protein>
<name>A0A9N9FF94_9GLOM</name>
<organism evidence="2 3">
    <name type="scientific">Ambispora leptoticha</name>
    <dbReference type="NCBI Taxonomy" id="144679"/>
    <lineage>
        <taxon>Eukaryota</taxon>
        <taxon>Fungi</taxon>
        <taxon>Fungi incertae sedis</taxon>
        <taxon>Mucoromycota</taxon>
        <taxon>Glomeromycotina</taxon>
        <taxon>Glomeromycetes</taxon>
        <taxon>Archaeosporales</taxon>
        <taxon>Ambisporaceae</taxon>
        <taxon>Ambispora</taxon>
    </lineage>
</organism>
<dbReference type="GO" id="GO:0003723">
    <property type="term" value="F:RNA binding"/>
    <property type="evidence" value="ECO:0007669"/>
    <property type="project" value="UniProtKB-UniRule"/>
</dbReference>
<comment type="caution">
    <text evidence="2">The sequence shown here is derived from an EMBL/GenBank/DDBJ whole genome shotgun (WGS) entry which is preliminary data.</text>
</comment>
<dbReference type="PANTHER" id="PTHR15341">
    <property type="entry name" value="SUN-COR STEROID HORMONE RECEPTOR CO-REPRESSOR"/>
    <property type="match status" value="1"/>
</dbReference>
<keyword evidence="1" id="KW-0694">RNA-binding</keyword>
<dbReference type="GO" id="GO:0000178">
    <property type="term" value="C:exosome (RNase complex)"/>
    <property type="evidence" value="ECO:0007669"/>
    <property type="project" value="TreeGrafter"/>
</dbReference>
<keyword evidence="3" id="KW-1185">Reference proteome</keyword>
<feature type="non-terminal residue" evidence="2">
    <location>
        <position position="186"/>
    </location>
</feature>
<dbReference type="Proteomes" id="UP000789508">
    <property type="component" value="Unassembled WGS sequence"/>
</dbReference>
<keyword evidence="1" id="KW-0539">Nucleus</keyword>
<sequence>MSFPPKRSFDLPSTQYATSSIKSSANQLVDLPDLREYDETLGASIDQLASTLTPFLETPLSEIGARLDLIERAKLHAMHTQMITSLIANLTFILLKSEIQLPASPLIQHFFILILSVYLRVCGIDPSAPHPIKEQMDRVLQYGTKIEHTVNPPKPTLRIDNKAAARFIMRGVKNSERKNDSESPKH</sequence>
<dbReference type="EMBL" id="CAJVPS010001268">
    <property type="protein sequence ID" value="CAG8531743.1"/>
    <property type="molecule type" value="Genomic_DNA"/>
</dbReference>
<evidence type="ECO:0000313" key="2">
    <source>
        <dbReference type="EMBL" id="CAG8531743.1"/>
    </source>
</evidence>
<comment type="function">
    <text evidence="1">Required for exosome-dependent processing of pre-rRNA and small nucleolar RNA (snRNA) precursors. Involved in processing of 35S pre-rRNA at the A0, A1 and A2 sites.</text>
</comment>
<proteinExistence type="inferred from homology"/>
<dbReference type="InterPro" id="IPR011082">
    <property type="entry name" value="Exosome-assoc_fac/DNA_repair"/>
</dbReference>
<dbReference type="PANTHER" id="PTHR15341:SF3">
    <property type="entry name" value="NUCLEAR NUCLEIC ACID-BINDING PROTEIN C1D"/>
    <property type="match status" value="1"/>
</dbReference>
<comment type="similarity">
    <text evidence="1">Belongs to the C1D family.</text>
</comment>
<evidence type="ECO:0000256" key="1">
    <source>
        <dbReference type="RuleBase" id="RU368003"/>
    </source>
</evidence>
<dbReference type="AlphaFoldDB" id="A0A9N9FF94"/>
<dbReference type="GO" id="GO:0005730">
    <property type="term" value="C:nucleolus"/>
    <property type="evidence" value="ECO:0007669"/>
    <property type="project" value="TreeGrafter"/>
</dbReference>
<reference evidence="2" key="1">
    <citation type="submission" date="2021-06" db="EMBL/GenBank/DDBJ databases">
        <authorList>
            <person name="Kallberg Y."/>
            <person name="Tangrot J."/>
            <person name="Rosling A."/>
        </authorList>
    </citation>
    <scope>NUCLEOTIDE SEQUENCE</scope>
    <source>
        <strain evidence="2">FL130A</strain>
    </source>
</reference>
<gene>
    <name evidence="2" type="ORF">ALEPTO_LOCUS4971</name>
</gene>
<keyword evidence="1" id="KW-0698">rRNA processing</keyword>